<organism evidence="2 3">
    <name type="scientific">Flavobacterium myungsuense</name>
    <dbReference type="NCBI Taxonomy" id="651823"/>
    <lineage>
        <taxon>Bacteria</taxon>
        <taxon>Pseudomonadati</taxon>
        <taxon>Bacteroidota</taxon>
        <taxon>Flavobacteriia</taxon>
        <taxon>Flavobacteriales</taxon>
        <taxon>Flavobacteriaceae</taxon>
        <taxon>Flavobacterium</taxon>
    </lineage>
</organism>
<keyword evidence="3" id="KW-1185">Reference proteome</keyword>
<dbReference type="EMBL" id="JBHTIZ010000005">
    <property type="protein sequence ID" value="MFD0983034.1"/>
    <property type="molecule type" value="Genomic_DNA"/>
</dbReference>
<reference evidence="3" key="1">
    <citation type="journal article" date="2019" name="Int. J. Syst. Evol. Microbiol.">
        <title>The Global Catalogue of Microorganisms (GCM) 10K type strain sequencing project: providing services to taxonomists for standard genome sequencing and annotation.</title>
        <authorList>
            <consortium name="The Broad Institute Genomics Platform"/>
            <consortium name="The Broad Institute Genome Sequencing Center for Infectious Disease"/>
            <person name="Wu L."/>
            <person name="Ma J."/>
        </authorList>
    </citation>
    <scope>NUCLEOTIDE SEQUENCE [LARGE SCALE GENOMIC DNA]</scope>
    <source>
        <strain evidence="3">CECT 7649</strain>
    </source>
</reference>
<sequence>MLKIITTLTLILIGLVAKSQELENKKVSDFSRVEVQNGIELIYTESDQLSLQIELPDNTVTSNVVTEVKGKTLRIYLPKGNDCYTSKGLVKVYLSSNDVAFFKASLHSKITVTNQISALNTTVVLNTKSVFNGNIKNEGKTKIVGERGTVFNGKIETQILKGNFKDNAKANITGMAIKANILTNDTALCNAKNFVARLLTITAEGNAIVLIHSDSKIAVNVADNAKVTYTGFPEIIQLNEEAESLYKLKNNQALSLNY</sequence>
<protein>
    <submittedName>
        <fullName evidence="2">GIN domain-containing protein</fullName>
    </submittedName>
</protein>
<dbReference type="Proteomes" id="UP001597051">
    <property type="component" value="Unassembled WGS sequence"/>
</dbReference>
<gene>
    <name evidence="2" type="ORF">ACFQ0S_00960</name>
</gene>
<dbReference type="InterPro" id="IPR021255">
    <property type="entry name" value="DUF2807"/>
</dbReference>
<dbReference type="Pfam" id="PF10988">
    <property type="entry name" value="DUF2807"/>
    <property type="match status" value="1"/>
</dbReference>
<proteinExistence type="predicted"/>
<feature type="domain" description="Putative auto-transporter adhesin head GIN" evidence="1">
    <location>
        <begin position="29"/>
        <end position="233"/>
    </location>
</feature>
<comment type="caution">
    <text evidence="2">The sequence shown here is derived from an EMBL/GenBank/DDBJ whole genome shotgun (WGS) entry which is preliminary data.</text>
</comment>
<evidence type="ECO:0000313" key="3">
    <source>
        <dbReference type="Proteomes" id="UP001597051"/>
    </source>
</evidence>
<evidence type="ECO:0000259" key="1">
    <source>
        <dbReference type="Pfam" id="PF10988"/>
    </source>
</evidence>
<name>A0ABW3IY79_9FLAO</name>
<dbReference type="Gene3D" id="2.160.20.120">
    <property type="match status" value="1"/>
</dbReference>
<dbReference type="RefSeq" id="WP_379755377.1">
    <property type="nucleotide sequence ID" value="NZ_JBHSYB010000020.1"/>
</dbReference>
<evidence type="ECO:0000313" key="2">
    <source>
        <dbReference type="EMBL" id="MFD0983034.1"/>
    </source>
</evidence>
<accession>A0ABW3IY79</accession>